<dbReference type="Gene3D" id="3.80.10.10">
    <property type="entry name" value="Ribonuclease Inhibitor"/>
    <property type="match status" value="1"/>
</dbReference>
<name>A0A445EXD9_ARAHY</name>
<evidence type="ECO:0000313" key="5">
    <source>
        <dbReference type="EMBL" id="RYR80109.1"/>
    </source>
</evidence>
<dbReference type="PANTHER" id="PTHR36766">
    <property type="entry name" value="PLANT BROAD-SPECTRUM MILDEW RESISTANCE PROTEIN RPW8"/>
    <property type="match status" value="1"/>
</dbReference>
<dbReference type="SUPFAM" id="SSF52540">
    <property type="entry name" value="P-loop containing nucleoside triphosphate hydrolases"/>
    <property type="match status" value="1"/>
</dbReference>
<dbReference type="Gene3D" id="1.10.8.430">
    <property type="entry name" value="Helical domain of apoptotic protease-activating factors"/>
    <property type="match status" value="1"/>
</dbReference>
<reference evidence="5 6" key="1">
    <citation type="submission" date="2019-01" db="EMBL/GenBank/DDBJ databases">
        <title>Sequencing of cultivated peanut Arachis hypogaea provides insights into genome evolution and oil improvement.</title>
        <authorList>
            <person name="Chen X."/>
        </authorList>
    </citation>
    <scope>NUCLEOTIDE SEQUENCE [LARGE SCALE GENOMIC DNA]</scope>
    <source>
        <strain evidence="6">cv. Fuhuasheng</strain>
        <tissue evidence="5">Leaves</tissue>
    </source>
</reference>
<evidence type="ECO:0000259" key="4">
    <source>
        <dbReference type="Pfam" id="PF23598"/>
    </source>
</evidence>
<dbReference type="InterPro" id="IPR002182">
    <property type="entry name" value="NB-ARC"/>
</dbReference>
<dbReference type="AlphaFoldDB" id="A0A445EXD9"/>
<evidence type="ECO:0000256" key="2">
    <source>
        <dbReference type="ARBA" id="ARBA00022821"/>
    </source>
</evidence>
<evidence type="ECO:0000259" key="3">
    <source>
        <dbReference type="Pfam" id="PF00931"/>
    </source>
</evidence>
<dbReference type="Gramene" id="arahy.Tifrunner.gnm2.ann2.Ah01g003200.1">
    <property type="protein sequence ID" value="arahy.Tifrunner.gnm2.ann2.Ah01g003200.1-CDS"/>
    <property type="gene ID" value="arahy.Tifrunner.gnm2.ann2.Ah01g003200"/>
</dbReference>
<evidence type="ECO:0000256" key="1">
    <source>
        <dbReference type="ARBA" id="ARBA00022737"/>
    </source>
</evidence>
<evidence type="ECO:0000313" key="6">
    <source>
        <dbReference type="Proteomes" id="UP000289738"/>
    </source>
</evidence>
<gene>
    <name evidence="5" type="ORF">Ahy_A01g004885</name>
</gene>
<dbReference type="OrthoDB" id="2016095at2759"/>
<comment type="caution">
    <text evidence="5">The sequence shown here is derived from an EMBL/GenBank/DDBJ whole genome shotgun (WGS) entry which is preliminary data.</text>
</comment>
<dbReference type="Gene3D" id="3.40.50.300">
    <property type="entry name" value="P-loop containing nucleotide triphosphate hydrolases"/>
    <property type="match status" value="1"/>
</dbReference>
<organism evidence="5 6">
    <name type="scientific">Arachis hypogaea</name>
    <name type="common">Peanut</name>
    <dbReference type="NCBI Taxonomy" id="3818"/>
    <lineage>
        <taxon>Eukaryota</taxon>
        <taxon>Viridiplantae</taxon>
        <taxon>Streptophyta</taxon>
        <taxon>Embryophyta</taxon>
        <taxon>Tracheophyta</taxon>
        <taxon>Spermatophyta</taxon>
        <taxon>Magnoliopsida</taxon>
        <taxon>eudicotyledons</taxon>
        <taxon>Gunneridae</taxon>
        <taxon>Pentapetalae</taxon>
        <taxon>rosids</taxon>
        <taxon>fabids</taxon>
        <taxon>Fabales</taxon>
        <taxon>Fabaceae</taxon>
        <taxon>Papilionoideae</taxon>
        <taxon>50 kb inversion clade</taxon>
        <taxon>dalbergioids sensu lato</taxon>
        <taxon>Dalbergieae</taxon>
        <taxon>Pterocarpus clade</taxon>
        <taxon>Arachis</taxon>
    </lineage>
</organism>
<dbReference type="InterPro" id="IPR027417">
    <property type="entry name" value="P-loop_NTPase"/>
</dbReference>
<dbReference type="InterPro" id="IPR042197">
    <property type="entry name" value="Apaf_helical"/>
</dbReference>
<accession>A0A445EXD9</accession>
<dbReference type="Pfam" id="PF00931">
    <property type="entry name" value="NB-ARC"/>
    <property type="match status" value="1"/>
</dbReference>
<dbReference type="EMBL" id="SDMP01000001">
    <property type="protein sequence ID" value="RYR80109.1"/>
    <property type="molecule type" value="Genomic_DNA"/>
</dbReference>
<dbReference type="InterPro" id="IPR032675">
    <property type="entry name" value="LRR_dom_sf"/>
</dbReference>
<dbReference type="GO" id="GO:0043531">
    <property type="term" value="F:ADP binding"/>
    <property type="evidence" value="ECO:0007669"/>
    <property type="project" value="InterPro"/>
</dbReference>
<dbReference type="InterPro" id="IPR036388">
    <property type="entry name" value="WH-like_DNA-bd_sf"/>
</dbReference>
<dbReference type="PANTHER" id="PTHR36766:SF21">
    <property type="entry name" value="NB-ARC DOMAIN DISEASE RESISTANCE PROTEIN"/>
    <property type="match status" value="1"/>
</dbReference>
<keyword evidence="2" id="KW-0611">Plant defense</keyword>
<sequence length="820" mass="93308">MGGATAQQQELENIIEKVKTAQRCKQTRRILKSTLKGSKSLVYEIKQYNNDLDQPRDEIKALIKENGAAQDSESPCCNCFSSCSLWFGKCFFHIPFYRIRSVRSERNSYCDAKEMLSNVRDVLELLSRQNIEKRLSGGSIKRRPCGFPEKPGFTVGLDEPLRRLKVEVLMEGVSVIVLTGLGGSGKTTLATMLCFDEQVKDKFDENILFVTFSKNPKLKTIVERLFEQCGYQVPEFKSDNDAVNQMVVLLRHIGTRPTLLVLDDVWPGSEALVEKFQIQMSQYKILVTSRVAFPRFASHFILKPLNQEDALTLFRHYALLERSCSDIPNEDIVQKVVSGCKGSPLAIMVMARSLSRQPYGFWLKIVEKLSQGHSILDSNAELVNCLQKILEVLQNKPFIKECFMDLGLFPEDQRIPVTALIDIWKELYGLDDDGQEAMTIINILDSMNLVKLSVARKSVCGVDNYYYNNHFLVLHDLVRELAIYQSNQEPIERRQRLMIDVNENASQRWLGKKQKGMMMARISSYLTRCVKQKAVQVTVRTLSISTDEAYPSLLSNVKTDETEVLIVDLRTKQYSFPESIEKMNKLKVIIVTNYGFHPSELNNFEKLSSLSNLRRIRLERISAPPLVILKNLRKISLYMCNMTRVFQNGNIPISEAFPNLVELSIDYCKDMVKLPNELCDITPLKNISITNCHKFNALPQDIGKLSKLELLRLSCCTDLQGLPNSIGRLSILRLLDISNCMNLPDLPEDIGNLRSLRNLYMTGCSNCELPFSVANLENLKVICDEETAASWEAFIPIIPNLKVEVPQVDVNLNWLHPLSS</sequence>
<dbReference type="CDD" id="cd00267">
    <property type="entry name" value="ABC_ATPase"/>
    <property type="match status" value="1"/>
</dbReference>
<protein>
    <submittedName>
        <fullName evidence="5">Uncharacterized protein</fullName>
    </submittedName>
</protein>
<keyword evidence="6" id="KW-1185">Reference proteome</keyword>
<dbReference type="SUPFAM" id="SSF52058">
    <property type="entry name" value="L domain-like"/>
    <property type="match status" value="1"/>
</dbReference>
<dbReference type="InterPro" id="IPR055414">
    <property type="entry name" value="LRR_R13L4/SHOC2-like"/>
</dbReference>
<feature type="domain" description="Disease resistance R13L4/SHOC-2-like LRR" evidence="4">
    <location>
        <begin position="651"/>
        <end position="781"/>
    </location>
</feature>
<proteinExistence type="predicted"/>
<keyword evidence="1" id="KW-0677">Repeat</keyword>
<dbReference type="STRING" id="3818.A0A445EXD9"/>
<feature type="domain" description="NB-ARC" evidence="3">
    <location>
        <begin position="161"/>
        <end position="318"/>
    </location>
</feature>
<dbReference type="Proteomes" id="UP000289738">
    <property type="component" value="Chromosome A01"/>
</dbReference>
<dbReference type="PRINTS" id="PR00364">
    <property type="entry name" value="DISEASERSIST"/>
</dbReference>
<dbReference type="Pfam" id="PF23598">
    <property type="entry name" value="LRR_14"/>
    <property type="match status" value="1"/>
</dbReference>
<dbReference type="GO" id="GO:0006952">
    <property type="term" value="P:defense response"/>
    <property type="evidence" value="ECO:0007669"/>
    <property type="project" value="UniProtKB-KW"/>
</dbReference>
<dbReference type="Gene3D" id="1.10.10.10">
    <property type="entry name" value="Winged helix-like DNA-binding domain superfamily/Winged helix DNA-binding domain"/>
    <property type="match status" value="1"/>
</dbReference>